<dbReference type="InterPro" id="IPR019740">
    <property type="entry name" value="Pyridox_Oxase_CS"/>
</dbReference>
<dbReference type="NCBIfam" id="TIGR00558">
    <property type="entry name" value="pdxH"/>
    <property type="match status" value="1"/>
</dbReference>
<evidence type="ECO:0000256" key="2">
    <source>
        <dbReference type="ARBA" id="ARBA00004738"/>
    </source>
</evidence>
<dbReference type="OMA" id="AYFRTRP"/>
<feature type="domain" description="Pyridoxamine 5'-phosphate oxidase N-terminal" evidence="8">
    <location>
        <begin position="46"/>
        <end position="157"/>
    </location>
</feature>
<accession>A0A179HZZ7</accession>
<feature type="domain" description="Pyridoxine 5'-phosphate oxidase dimerisation C-terminal" evidence="9">
    <location>
        <begin position="193"/>
        <end position="233"/>
    </location>
</feature>
<evidence type="ECO:0000259" key="9">
    <source>
        <dbReference type="Pfam" id="PF10590"/>
    </source>
</evidence>
<comment type="caution">
    <text evidence="10">The sequence shown here is derived from an EMBL/GenBank/DDBJ whole genome shotgun (WGS) entry which is preliminary data.</text>
</comment>
<dbReference type="InterPro" id="IPR000659">
    <property type="entry name" value="Pyridox_Oxase"/>
</dbReference>
<proteinExistence type="predicted"/>
<evidence type="ECO:0000259" key="8">
    <source>
        <dbReference type="Pfam" id="PF01243"/>
    </source>
</evidence>
<evidence type="ECO:0000313" key="10">
    <source>
        <dbReference type="EMBL" id="OAQ95462.1"/>
    </source>
</evidence>
<dbReference type="InterPro" id="IPR019576">
    <property type="entry name" value="Pyridoxamine_oxidase_dimer_C"/>
</dbReference>
<dbReference type="InterPro" id="IPR012349">
    <property type="entry name" value="Split_barrel_FMN-bd"/>
</dbReference>
<evidence type="ECO:0000256" key="7">
    <source>
        <dbReference type="ARBA" id="ARBA00023002"/>
    </source>
</evidence>
<organism evidence="10 11">
    <name type="scientific">Purpureocillium lilacinum</name>
    <name type="common">Paecilomyces lilacinus</name>
    <dbReference type="NCBI Taxonomy" id="33203"/>
    <lineage>
        <taxon>Eukaryota</taxon>
        <taxon>Fungi</taxon>
        <taxon>Dikarya</taxon>
        <taxon>Ascomycota</taxon>
        <taxon>Pezizomycotina</taxon>
        <taxon>Sordariomycetes</taxon>
        <taxon>Hypocreomycetidae</taxon>
        <taxon>Hypocreales</taxon>
        <taxon>Ophiocordycipitaceae</taxon>
        <taxon>Purpureocillium</taxon>
    </lineage>
</organism>
<sequence>MCRSFLRFPRTGGAAGLPKGTLSLTDLDQSSPILQFKNWFSIAKDEACIADPEVCTLSTAHLPSGRISSRVVQLKGISDEGEFVFFSNFGTSRKAIDLASNEHVALVFYWGALHRQVRVEGKGRLCDDDERQQYFSTTLRRSKLCSWASPQSAVLQPDGQVPEDDGRAQLDARAAETEKRFEDVEDVPMPSTWGALRVVPDRIEFWQGRAERLHDRFVYIREGEVWKIDRLSP</sequence>
<dbReference type="NCBIfam" id="NF004231">
    <property type="entry name" value="PRK05679.1"/>
    <property type="match status" value="1"/>
</dbReference>
<reference evidence="10 11" key="1">
    <citation type="submission" date="2016-02" db="EMBL/GenBank/DDBJ databases">
        <title>Biosynthesis of antibiotic leucinostatins and their inhibition on Phytophthora in bio-control Purpureocillium lilacinum.</title>
        <authorList>
            <person name="Wang G."/>
            <person name="Liu Z."/>
            <person name="Lin R."/>
            <person name="Li E."/>
            <person name="Mao Z."/>
            <person name="Ling J."/>
            <person name="Yin W."/>
            <person name="Xie B."/>
        </authorList>
    </citation>
    <scope>NUCLEOTIDE SEQUENCE [LARGE SCALE GENOMIC DNA]</scope>
    <source>
        <strain evidence="10">PLFJ-1</strain>
    </source>
</reference>
<dbReference type="PROSITE" id="PS01064">
    <property type="entry name" value="PYRIDOX_OXIDASE"/>
    <property type="match status" value="1"/>
</dbReference>
<dbReference type="Pfam" id="PF01243">
    <property type="entry name" value="PNPOx_N"/>
    <property type="match status" value="1"/>
</dbReference>
<dbReference type="GO" id="GO:0004733">
    <property type="term" value="F:pyridoxamine phosphate oxidase activity"/>
    <property type="evidence" value="ECO:0007669"/>
    <property type="project" value="UniProtKB-EC"/>
</dbReference>
<dbReference type="EMBL" id="LSBI01000001">
    <property type="protein sequence ID" value="OAQ95462.1"/>
    <property type="molecule type" value="Genomic_DNA"/>
</dbReference>
<dbReference type="Gene3D" id="2.30.110.10">
    <property type="entry name" value="Electron Transport, Fmn-binding Protein, Chain A"/>
    <property type="match status" value="1"/>
</dbReference>
<dbReference type="UniPathway" id="UPA01068">
    <property type="reaction ID" value="UER00304"/>
</dbReference>
<comment type="cofactor">
    <cofactor evidence="1">
        <name>FMN</name>
        <dbReference type="ChEBI" id="CHEBI:58210"/>
    </cofactor>
</comment>
<name>A0A179HZZ7_PURLI</name>
<dbReference type="GO" id="GO:0010181">
    <property type="term" value="F:FMN binding"/>
    <property type="evidence" value="ECO:0007669"/>
    <property type="project" value="InterPro"/>
</dbReference>
<dbReference type="GO" id="GO:0008615">
    <property type="term" value="P:pyridoxine biosynthetic process"/>
    <property type="evidence" value="ECO:0007669"/>
    <property type="project" value="InterPro"/>
</dbReference>
<dbReference type="PANTHER" id="PTHR10851">
    <property type="entry name" value="PYRIDOXINE-5-PHOSPHATE OXIDASE"/>
    <property type="match status" value="1"/>
</dbReference>
<dbReference type="PIRSF" id="PIRSF000190">
    <property type="entry name" value="Pyd_amn-ph_oxd"/>
    <property type="match status" value="1"/>
</dbReference>
<evidence type="ECO:0000313" key="11">
    <source>
        <dbReference type="Proteomes" id="UP000078340"/>
    </source>
</evidence>
<dbReference type="SUPFAM" id="SSF50475">
    <property type="entry name" value="FMN-binding split barrel"/>
    <property type="match status" value="1"/>
</dbReference>
<evidence type="ECO:0000256" key="3">
    <source>
        <dbReference type="ARBA" id="ARBA00005037"/>
    </source>
</evidence>
<dbReference type="EC" id="1.4.3.5" evidence="4"/>
<comment type="pathway">
    <text evidence="2">Cofactor metabolism; pyridoxal 5'-phosphate salvage; pyridoxal 5'-phosphate from pyridoxamine 5'-phosphate: step 1/1.</text>
</comment>
<comment type="pathway">
    <text evidence="3">Cofactor metabolism; pyridoxal 5'-phosphate salvage; pyridoxal 5'-phosphate from pyridoxine 5'-phosphate: step 1/1.</text>
</comment>
<protein>
    <recommendedName>
        <fullName evidence="4">pyridoxal 5'-phosphate synthase</fullName>
        <ecNumber evidence="4">1.4.3.5</ecNumber>
    </recommendedName>
</protein>
<evidence type="ECO:0000256" key="6">
    <source>
        <dbReference type="ARBA" id="ARBA00022643"/>
    </source>
</evidence>
<dbReference type="PANTHER" id="PTHR10851:SF0">
    <property type="entry name" value="PYRIDOXINE-5'-PHOSPHATE OXIDASE"/>
    <property type="match status" value="1"/>
</dbReference>
<keyword evidence="6" id="KW-0288">FMN</keyword>
<dbReference type="Pfam" id="PF10590">
    <property type="entry name" value="PNP_phzG_C"/>
    <property type="match status" value="1"/>
</dbReference>
<evidence type="ECO:0000256" key="4">
    <source>
        <dbReference type="ARBA" id="ARBA00012801"/>
    </source>
</evidence>
<keyword evidence="5" id="KW-0285">Flavoprotein</keyword>
<evidence type="ECO:0000256" key="5">
    <source>
        <dbReference type="ARBA" id="ARBA00022630"/>
    </source>
</evidence>
<dbReference type="Proteomes" id="UP000078340">
    <property type="component" value="Unassembled WGS sequence"/>
</dbReference>
<evidence type="ECO:0000256" key="1">
    <source>
        <dbReference type="ARBA" id="ARBA00001917"/>
    </source>
</evidence>
<dbReference type="AlphaFoldDB" id="A0A179HZZ7"/>
<dbReference type="STRING" id="33203.A0A179HZZ7"/>
<keyword evidence="7" id="KW-0560">Oxidoreductase</keyword>
<dbReference type="InterPro" id="IPR011576">
    <property type="entry name" value="Pyridox_Oxase_N"/>
</dbReference>
<gene>
    <name evidence="10" type="ORF">VFPFJ_01572</name>
</gene>